<dbReference type="EMBL" id="UINC01107822">
    <property type="protein sequence ID" value="SVC73483.1"/>
    <property type="molecule type" value="Genomic_DNA"/>
</dbReference>
<evidence type="ECO:0000313" key="1">
    <source>
        <dbReference type="EMBL" id="SVC73483.1"/>
    </source>
</evidence>
<feature type="non-terminal residue" evidence="1">
    <location>
        <position position="1"/>
    </location>
</feature>
<name>A0A382PJD7_9ZZZZ</name>
<organism evidence="1">
    <name type="scientific">marine metagenome</name>
    <dbReference type="NCBI Taxonomy" id="408172"/>
    <lineage>
        <taxon>unclassified sequences</taxon>
        <taxon>metagenomes</taxon>
        <taxon>ecological metagenomes</taxon>
    </lineage>
</organism>
<sequence length="108" mass="12657">LISQFFKAVKKTFPEAWDKKLRPHTSRLIHGAGIVAMGYVMEYLFNRDNARTFQEFRAGIAPLEERTAWTDKDGSWYFGDEIRNWNSIQNTPKDIQLLASYLLRCVKK</sequence>
<proteinExistence type="predicted"/>
<reference evidence="1" key="1">
    <citation type="submission" date="2018-05" db="EMBL/GenBank/DDBJ databases">
        <authorList>
            <person name="Lanie J.A."/>
            <person name="Ng W.-L."/>
            <person name="Kazmierczak K.M."/>
            <person name="Andrzejewski T.M."/>
            <person name="Davidsen T.M."/>
            <person name="Wayne K.J."/>
            <person name="Tettelin H."/>
            <person name="Glass J.I."/>
            <person name="Rusch D."/>
            <person name="Podicherti R."/>
            <person name="Tsui H.-C.T."/>
            <person name="Winkler M.E."/>
        </authorList>
    </citation>
    <scope>NUCLEOTIDE SEQUENCE</scope>
</reference>
<accession>A0A382PJD7</accession>
<gene>
    <name evidence="1" type="ORF">METZ01_LOCUS326337</name>
</gene>
<protein>
    <submittedName>
        <fullName evidence="1">Uncharacterized protein</fullName>
    </submittedName>
</protein>
<dbReference type="AlphaFoldDB" id="A0A382PJD7"/>